<dbReference type="PROSITE" id="PS50932">
    <property type="entry name" value="HTH_LACI_2"/>
    <property type="match status" value="1"/>
</dbReference>
<accession>A0A2P8DT02</accession>
<dbReference type="CDD" id="cd01392">
    <property type="entry name" value="HTH_LacI"/>
    <property type="match status" value="1"/>
</dbReference>
<name>A0A2P8DT02_9ACTN</name>
<gene>
    <name evidence="5" type="ORF">CLV30_1162</name>
</gene>
<reference evidence="5 6" key="1">
    <citation type="submission" date="2018-03" db="EMBL/GenBank/DDBJ databases">
        <title>Genomic Encyclopedia of Archaeal and Bacterial Type Strains, Phase II (KMG-II): from individual species to whole genera.</title>
        <authorList>
            <person name="Goeker M."/>
        </authorList>
    </citation>
    <scope>NUCLEOTIDE SEQUENCE [LARGE SCALE GENOMIC DNA]</scope>
    <source>
        <strain evidence="5 6">DSM 45211</strain>
    </source>
</reference>
<dbReference type="Proteomes" id="UP000243528">
    <property type="component" value="Unassembled WGS sequence"/>
</dbReference>
<evidence type="ECO:0000313" key="6">
    <source>
        <dbReference type="Proteomes" id="UP000243528"/>
    </source>
</evidence>
<keyword evidence="2" id="KW-0238">DNA-binding</keyword>
<dbReference type="PANTHER" id="PTHR30146:SF109">
    <property type="entry name" value="HTH-TYPE TRANSCRIPTIONAL REGULATOR GALS"/>
    <property type="match status" value="1"/>
</dbReference>
<dbReference type="Gene3D" id="3.40.50.2300">
    <property type="match status" value="2"/>
</dbReference>
<keyword evidence="6" id="KW-1185">Reference proteome</keyword>
<dbReference type="SMART" id="SM00354">
    <property type="entry name" value="HTH_LACI"/>
    <property type="match status" value="1"/>
</dbReference>
<dbReference type="InterPro" id="IPR010982">
    <property type="entry name" value="Lambda_DNA-bd_dom_sf"/>
</dbReference>
<dbReference type="InterPro" id="IPR046335">
    <property type="entry name" value="LacI/GalR-like_sensor"/>
</dbReference>
<dbReference type="Pfam" id="PF13377">
    <property type="entry name" value="Peripla_BP_3"/>
    <property type="match status" value="1"/>
</dbReference>
<dbReference type="AlphaFoldDB" id="A0A2P8DT02"/>
<keyword evidence="3" id="KW-0804">Transcription</keyword>
<sequence>MSSGTVSNFLNRPDKVAPETSARIRAAVRELGYVGNGAARQLRVGESTTIAHLALEVGTPSFSDFAKGIEERATEAGYSVLTANSTGSVERETSYLDLFESQRVRGILLSAVGSHDQRIVKLADRGIPTVVVGKRVDTSTCSSVSIDDVAGGQLAVEHLQKIGRRRIAVVGGPFDIETVADRLDGARRALAHVRDAKLDVAETTDRTITVGRCIGEEIRRRPKADRPDGIFAVNDLLAIGILHALLEEPSIRVPEDIAIVGYDDIEFAADAVIPLTSVRRQSELLGRTALDLLHQDMSRGATTKHQRVVFQPELVVRRSTLPAATAS</sequence>
<organism evidence="5 6">
    <name type="scientific">Haloactinopolyspora alba</name>
    <dbReference type="NCBI Taxonomy" id="648780"/>
    <lineage>
        <taxon>Bacteria</taxon>
        <taxon>Bacillati</taxon>
        <taxon>Actinomycetota</taxon>
        <taxon>Actinomycetes</taxon>
        <taxon>Jiangellales</taxon>
        <taxon>Jiangellaceae</taxon>
        <taxon>Haloactinopolyspora</taxon>
    </lineage>
</organism>
<dbReference type="GO" id="GO:0003700">
    <property type="term" value="F:DNA-binding transcription factor activity"/>
    <property type="evidence" value="ECO:0007669"/>
    <property type="project" value="TreeGrafter"/>
</dbReference>
<protein>
    <submittedName>
        <fullName evidence="5">LacI family transcriptional regulator</fullName>
    </submittedName>
</protein>
<dbReference type="GO" id="GO:0000976">
    <property type="term" value="F:transcription cis-regulatory region binding"/>
    <property type="evidence" value="ECO:0007669"/>
    <property type="project" value="TreeGrafter"/>
</dbReference>
<dbReference type="SUPFAM" id="SSF53822">
    <property type="entry name" value="Periplasmic binding protein-like I"/>
    <property type="match status" value="1"/>
</dbReference>
<dbReference type="PANTHER" id="PTHR30146">
    <property type="entry name" value="LACI-RELATED TRANSCRIPTIONAL REPRESSOR"/>
    <property type="match status" value="1"/>
</dbReference>
<comment type="caution">
    <text evidence="5">The sequence shown here is derived from an EMBL/GenBank/DDBJ whole genome shotgun (WGS) entry which is preliminary data.</text>
</comment>
<dbReference type="SUPFAM" id="SSF47413">
    <property type="entry name" value="lambda repressor-like DNA-binding domains"/>
    <property type="match status" value="1"/>
</dbReference>
<proteinExistence type="predicted"/>
<dbReference type="Pfam" id="PF00356">
    <property type="entry name" value="LacI"/>
    <property type="match status" value="1"/>
</dbReference>
<feature type="domain" description="HTH lacI-type" evidence="4">
    <location>
        <begin position="1"/>
        <end position="44"/>
    </location>
</feature>
<evidence type="ECO:0000256" key="3">
    <source>
        <dbReference type="ARBA" id="ARBA00023163"/>
    </source>
</evidence>
<dbReference type="Gene3D" id="1.10.260.40">
    <property type="entry name" value="lambda repressor-like DNA-binding domains"/>
    <property type="match status" value="1"/>
</dbReference>
<evidence type="ECO:0000259" key="4">
    <source>
        <dbReference type="PROSITE" id="PS50932"/>
    </source>
</evidence>
<keyword evidence="1" id="KW-0805">Transcription regulation</keyword>
<evidence type="ECO:0000256" key="1">
    <source>
        <dbReference type="ARBA" id="ARBA00023015"/>
    </source>
</evidence>
<dbReference type="EMBL" id="PYGE01000016">
    <property type="protein sequence ID" value="PSL00342.1"/>
    <property type="molecule type" value="Genomic_DNA"/>
</dbReference>
<evidence type="ECO:0000313" key="5">
    <source>
        <dbReference type="EMBL" id="PSL00342.1"/>
    </source>
</evidence>
<dbReference type="InterPro" id="IPR000843">
    <property type="entry name" value="HTH_LacI"/>
</dbReference>
<evidence type="ECO:0000256" key="2">
    <source>
        <dbReference type="ARBA" id="ARBA00023125"/>
    </source>
</evidence>
<dbReference type="InterPro" id="IPR028082">
    <property type="entry name" value="Peripla_BP_I"/>
</dbReference>